<sequence length="71" mass="7854">MNYAGSSMSLAQQGDLVETLLLHCTMKGGEIAAETHLTITRNEAEELLMLAARLRRIAPFEAEIKRLVIRG</sequence>
<proteinExistence type="predicted"/>
<dbReference type="Proteomes" id="UP001276564">
    <property type="component" value="Unassembled WGS sequence"/>
</dbReference>
<gene>
    <name evidence="1" type="ORF">RFM23_05555</name>
</gene>
<dbReference type="EMBL" id="JAVIIP010000003">
    <property type="protein sequence ID" value="MDX8537089.1"/>
    <property type="molecule type" value="Genomic_DNA"/>
</dbReference>
<accession>A0ABU5AIH8</accession>
<name>A0ABU5AIH8_9HYPH</name>
<organism evidence="1 2">
    <name type="scientific">Mesorhizobium abyssinicae</name>
    <dbReference type="NCBI Taxonomy" id="1209958"/>
    <lineage>
        <taxon>Bacteria</taxon>
        <taxon>Pseudomonadati</taxon>
        <taxon>Pseudomonadota</taxon>
        <taxon>Alphaproteobacteria</taxon>
        <taxon>Hyphomicrobiales</taxon>
        <taxon>Phyllobacteriaceae</taxon>
        <taxon>Mesorhizobium</taxon>
    </lineage>
</organism>
<comment type="caution">
    <text evidence="1">The sequence shown here is derived from an EMBL/GenBank/DDBJ whole genome shotgun (WGS) entry which is preliminary data.</text>
</comment>
<evidence type="ECO:0000313" key="2">
    <source>
        <dbReference type="Proteomes" id="UP001276564"/>
    </source>
</evidence>
<dbReference type="RefSeq" id="WP_320319865.1">
    <property type="nucleotide sequence ID" value="NZ_JAVIIP010000003.1"/>
</dbReference>
<evidence type="ECO:0000313" key="1">
    <source>
        <dbReference type="EMBL" id="MDX8537089.1"/>
    </source>
</evidence>
<reference evidence="1 2" key="1">
    <citation type="submission" date="2023-08" db="EMBL/GenBank/DDBJ databases">
        <title>Implementing the SeqCode for naming new Mesorhizobium species isolated from Vachellia karroo root nodules.</title>
        <authorList>
            <person name="Van Lill M."/>
        </authorList>
    </citation>
    <scope>NUCLEOTIDE SEQUENCE [LARGE SCALE GENOMIC DNA]</scope>
    <source>
        <strain evidence="1 2">VK4B</strain>
    </source>
</reference>
<keyword evidence="2" id="KW-1185">Reference proteome</keyword>
<protein>
    <submittedName>
        <fullName evidence="1">Uncharacterized protein</fullName>
    </submittedName>
</protein>